<keyword evidence="1" id="KW-0521">NADP</keyword>
<comment type="function">
    <text evidence="1">Catalyzes the reduction of fatty acyl-CoA to fatty alcohols.</text>
</comment>
<reference evidence="3" key="1">
    <citation type="submission" date="2022-03" db="EMBL/GenBank/DDBJ databases">
        <authorList>
            <person name="Lindestad O."/>
        </authorList>
    </citation>
    <scope>NUCLEOTIDE SEQUENCE</scope>
</reference>
<dbReference type="Proteomes" id="UP000838756">
    <property type="component" value="Unassembled WGS sequence"/>
</dbReference>
<accession>A0A8S4QMU5</accession>
<keyword evidence="4" id="KW-1185">Reference proteome</keyword>
<dbReference type="InterPro" id="IPR013120">
    <property type="entry name" value="FAR_NAD-bd"/>
</dbReference>
<evidence type="ECO:0000259" key="2">
    <source>
        <dbReference type="Pfam" id="PF07993"/>
    </source>
</evidence>
<evidence type="ECO:0000256" key="1">
    <source>
        <dbReference type="RuleBase" id="RU363097"/>
    </source>
</evidence>
<protein>
    <recommendedName>
        <fullName evidence="1">Fatty acyl-CoA reductase</fullName>
        <ecNumber evidence="1">1.2.1.84</ecNumber>
    </recommendedName>
</protein>
<dbReference type="EC" id="1.2.1.84" evidence="1"/>
<keyword evidence="1" id="KW-0560">Oxidoreductase</keyword>
<dbReference type="PANTHER" id="PTHR11011:SF107">
    <property type="entry name" value="FATTY ACYL-COA REDUCTASE"/>
    <property type="match status" value="1"/>
</dbReference>
<sequence>MAPTVEEFYEGKNIFITGATGFVGKALVEKFLKSCPGIQTIYLLMRQKKGVSGEERLKELCNNRVGTSLLNFTSAML</sequence>
<evidence type="ECO:0000313" key="3">
    <source>
        <dbReference type="EMBL" id="CAH2216672.1"/>
    </source>
</evidence>
<dbReference type="EMBL" id="CAKXAJ010016310">
    <property type="protein sequence ID" value="CAH2216672.1"/>
    <property type="molecule type" value="Genomic_DNA"/>
</dbReference>
<keyword evidence="1" id="KW-0443">Lipid metabolism</keyword>
<dbReference type="InterPro" id="IPR036291">
    <property type="entry name" value="NAD(P)-bd_dom_sf"/>
</dbReference>
<dbReference type="Gene3D" id="3.40.50.720">
    <property type="entry name" value="NAD(P)-binding Rossmann-like Domain"/>
    <property type="match status" value="1"/>
</dbReference>
<dbReference type="PANTHER" id="PTHR11011">
    <property type="entry name" value="MALE STERILITY PROTEIN 2-RELATED"/>
    <property type="match status" value="1"/>
</dbReference>
<dbReference type="GO" id="GO:0035336">
    <property type="term" value="P:long-chain fatty-acyl-CoA metabolic process"/>
    <property type="evidence" value="ECO:0007669"/>
    <property type="project" value="TreeGrafter"/>
</dbReference>
<comment type="caution">
    <text evidence="3">The sequence shown here is derived from an EMBL/GenBank/DDBJ whole genome shotgun (WGS) entry which is preliminary data.</text>
</comment>
<feature type="domain" description="Thioester reductase (TE)" evidence="2">
    <location>
        <begin position="16"/>
        <end position="65"/>
    </location>
</feature>
<comment type="catalytic activity">
    <reaction evidence="1">
        <text>a long-chain fatty acyl-CoA + 2 NADPH + 2 H(+) = a long-chain primary fatty alcohol + 2 NADP(+) + CoA</text>
        <dbReference type="Rhea" id="RHEA:52716"/>
        <dbReference type="ChEBI" id="CHEBI:15378"/>
        <dbReference type="ChEBI" id="CHEBI:57287"/>
        <dbReference type="ChEBI" id="CHEBI:57783"/>
        <dbReference type="ChEBI" id="CHEBI:58349"/>
        <dbReference type="ChEBI" id="CHEBI:77396"/>
        <dbReference type="ChEBI" id="CHEBI:83139"/>
        <dbReference type="EC" id="1.2.1.84"/>
    </reaction>
</comment>
<dbReference type="GO" id="GO:0005777">
    <property type="term" value="C:peroxisome"/>
    <property type="evidence" value="ECO:0007669"/>
    <property type="project" value="TreeGrafter"/>
</dbReference>
<dbReference type="OrthoDB" id="429813at2759"/>
<dbReference type="InterPro" id="IPR026055">
    <property type="entry name" value="FAR"/>
</dbReference>
<comment type="similarity">
    <text evidence="1">Belongs to the fatty acyl-CoA reductase family.</text>
</comment>
<gene>
    <name evidence="3" type="primary">jg6855</name>
    <name evidence="3" type="ORF">PAEG_LOCUS4638</name>
</gene>
<keyword evidence="1" id="KW-0444">Lipid biosynthesis</keyword>
<dbReference type="GO" id="GO:0080019">
    <property type="term" value="F:alcohol-forming very long-chain fatty acyl-CoA reductase activity"/>
    <property type="evidence" value="ECO:0007669"/>
    <property type="project" value="InterPro"/>
</dbReference>
<dbReference type="GO" id="GO:0102965">
    <property type="term" value="F:alcohol-forming long-chain fatty acyl-CoA reductase activity"/>
    <property type="evidence" value="ECO:0007669"/>
    <property type="project" value="UniProtKB-EC"/>
</dbReference>
<dbReference type="AlphaFoldDB" id="A0A8S4QMU5"/>
<dbReference type="SUPFAM" id="SSF51735">
    <property type="entry name" value="NAD(P)-binding Rossmann-fold domains"/>
    <property type="match status" value="1"/>
</dbReference>
<evidence type="ECO:0000313" key="4">
    <source>
        <dbReference type="Proteomes" id="UP000838756"/>
    </source>
</evidence>
<proteinExistence type="inferred from homology"/>
<name>A0A8S4QMU5_9NEOP</name>
<organism evidence="3 4">
    <name type="scientific">Pararge aegeria aegeria</name>
    <dbReference type="NCBI Taxonomy" id="348720"/>
    <lineage>
        <taxon>Eukaryota</taxon>
        <taxon>Metazoa</taxon>
        <taxon>Ecdysozoa</taxon>
        <taxon>Arthropoda</taxon>
        <taxon>Hexapoda</taxon>
        <taxon>Insecta</taxon>
        <taxon>Pterygota</taxon>
        <taxon>Neoptera</taxon>
        <taxon>Endopterygota</taxon>
        <taxon>Lepidoptera</taxon>
        <taxon>Glossata</taxon>
        <taxon>Ditrysia</taxon>
        <taxon>Papilionoidea</taxon>
        <taxon>Nymphalidae</taxon>
        <taxon>Satyrinae</taxon>
        <taxon>Satyrini</taxon>
        <taxon>Parargina</taxon>
        <taxon>Pararge</taxon>
    </lineage>
</organism>
<dbReference type="Pfam" id="PF07993">
    <property type="entry name" value="NAD_binding_4"/>
    <property type="match status" value="1"/>
</dbReference>